<protein>
    <submittedName>
        <fullName evidence="1">Uncharacterized protein</fullName>
    </submittedName>
</protein>
<reference evidence="1" key="1">
    <citation type="submission" date="2014-09" db="EMBL/GenBank/DDBJ databases">
        <authorList>
            <person name="Magalhaes I.L.F."/>
            <person name="Oliveira U."/>
            <person name="Santos F.R."/>
            <person name="Vidigal T.H.D.A."/>
            <person name="Brescovit A.D."/>
            <person name="Santos A.J."/>
        </authorList>
    </citation>
    <scope>NUCLEOTIDE SEQUENCE</scope>
    <source>
        <tissue evidence="1">Shoot tissue taken approximately 20 cm above the soil surface</tissue>
    </source>
</reference>
<sequence length="66" mass="7664">MIHESDMQTNRMACLTFSYINQTHTIYYSPLITIFQLIKLQLHVNLFISSESRTSKSVRNLTAQAN</sequence>
<reference evidence="1" key="2">
    <citation type="journal article" date="2015" name="Data Brief">
        <title>Shoot transcriptome of the giant reed, Arundo donax.</title>
        <authorList>
            <person name="Barrero R.A."/>
            <person name="Guerrero F.D."/>
            <person name="Moolhuijzen P."/>
            <person name="Goolsby J.A."/>
            <person name="Tidwell J."/>
            <person name="Bellgard S.E."/>
            <person name="Bellgard M.I."/>
        </authorList>
    </citation>
    <scope>NUCLEOTIDE SEQUENCE</scope>
    <source>
        <tissue evidence="1">Shoot tissue taken approximately 20 cm above the soil surface</tissue>
    </source>
</reference>
<dbReference type="EMBL" id="GBRH01172719">
    <property type="protein sequence ID" value="JAE25177.1"/>
    <property type="molecule type" value="Transcribed_RNA"/>
</dbReference>
<proteinExistence type="predicted"/>
<accession>A0A0A9GL31</accession>
<organism evidence="1">
    <name type="scientific">Arundo donax</name>
    <name type="common">Giant reed</name>
    <name type="synonym">Donax arundinaceus</name>
    <dbReference type="NCBI Taxonomy" id="35708"/>
    <lineage>
        <taxon>Eukaryota</taxon>
        <taxon>Viridiplantae</taxon>
        <taxon>Streptophyta</taxon>
        <taxon>Embryophyta</taxon>
        <taxon>Tracheophyta</taxon>
        <taxon>Spermatophyta</taxon>
        <taxon>Magnoliopsida</taxon>
        <taxon>Liliopsida</taxon>
        <taxon>Poales</taxon>
        <taxon>Poaceae</taxon>
        <taxon>PACMAD clade</taxon>
        <taxon>Arundinoideae</taxon>
        <taxon>Arundineae</taxon>
        <taxon>Arundo</taxon>
    </lineage>
</organism>
<evidence type="ECO:0000313" key="1">
    <source>
        <dbReference type="EMBL" id="JAE25177.1"/>
    </source>
</evidence>
<dbReference type="AlphaFoldDB" id="A0A0A9GL31"/>
<name>A0A0A9GL31_ARUDO</name>